<accession>A0A015Y5H5</accession>
<name>A0A015Y5H5_BACFG</name>
<proteinExistence type="predicted"/>
<comment type="caution">
    <text evidence="1">The sequence shown here is derived from an EMBL/GenBank/DDBJ whole genome shotgun (WGS) entry which is preliminary data.</text>
</comment>
<evidence type="ECO:0000313" key="2">
    <source>
        <dbReference type="Proteomes" id="UP000022272"/>
    </source>
</evidence>
<dbReference type="AlphaFoldDB" id="A0A015Y5H5"/>
<gene>
    <name evidence="1" type="ORF">M076_5208</name>
</gene>
<reference evidence="1 2" key="1">
    <citation type="submission" date="2014-02" db="EMBL/GenBank/DDBJ databases">
        <authorList>
            <person name="Sears C."/>
            <person name="Carroll K."/>
            <person name="Sack B.R."/>
            <person name="Qadri F."/>
            <person name="Myers L.L."/>
            <person name="Chung G.-T."/>
            <person name="Escheverria P."/>
            <person name="Fraser C.M."/>
            <person name="Sadzewicz L."/>
            <person name="Shefchek K.A."/>
            <person name="Tallon L."/>
            <person name="Das S.P."/>
            <person name="Daugherty S."/>
            <person name="Mongodin E.F."/>
        </authorList>
    </citation>
    <scope>NUCLEOTIDE SEQUENCE [LARGE SCALE GENOMIC DNA]</scope>
    <source>
        <strain evidence="1 2">2-F-2 #4</strain>
    </source>
</reference>
<dbReference type="Proteomes" id="UP000022272">
    <property type="component" value="Unassembled WGS sequence"/>
</dbReference>
<sequence>MIKIQTLVINCQDCNQAELHHHHKECDEEANLRKCDFL</sequence>
<organism evidence="1 2">
    <name type="scientific">Bacteroides fragilis str. 2-F-2 #4</name>
    <dbReference type="NCBI Taxonomy" id="1339280"/>
    <lineage>
        <taxon>Bacteria</taxon>
        <taxon>Pseudomonadati</taxon>
        <taxon>Bacteroidota</taxon>
        <taxon>Bacteroidia</taxon>
        <taxon>Bacteroidales</taxon>
        <taxon>Bacteroidaceae</taxon>
        <taxon>Bacteroides</taxon>
    </lineage>
</organism>
<dbReference type="EMBL" id="JGDM01000202">
    <property type="protein sequence ID" value="EXZ41675.1"/>
    <property type="molecule type" value="Genomic_DNA"/>
</dbReference>
<evidence type="ECO:0000313" key="1">
    <source>
        <dbReference type="EMBL" id="EXZ41675.1"/>
    </source>
</evidence>
<protein>
    <submittedName>
        <fullName evidence="1">Uncharacterized protein</fullName>
    </submittedName>
</protein>